<gene>
    <name evidence="2" type="ORF">NDU88_011483</name>
</gene>
<reference evidence="2" key="1">
    <citation type="journal article" date="2022" name="bioRxiv">
        <title>Sequencing and chromosome-scale assembly of the giantPleurodeles waltlgenome.</title>
        <authorList>
            <person name="Brown T."/>
            <person name="Elewa A."/>
            <person name="Iarovenko S."/>
            <person name="Subramanian E."/>
            <person name="Araus A.J."/>
            <person name="Petzold A."/>
            <person name="Susuki M."/>
            <person name="Suzuki K.-i.T."/>
            <person name="Hayashi T."/>
            <person name="Toyoda A."/>
            <person name="Oliveira C."/>
            <person name="Osipova E."/>
            <person name="Leigh N.D."/>
            <person name="Simon A."/>
            <person name="Yun M.H."/>
        </authorList>
    </citation>
    <scope>NUCLEOTIDE SEQUENCE</scope>
    <source>
        <strain evidence="2">20211129_DDA</strain>
        <tissue evidence="2">Liver</tissue>
    </source>
</reference>
<proteinExistence type="predicted"/>
<sequence>MNREEQWHQKTPLTRAAQDYWRRALWLHEDTPISCGEDLAGLVAAAGGPAGGGSTPARANNSEYPWSPACAQREAETLRGGNGRQILGELVALLLLPYNQRDCAWRHSLAAPGGRARHSASGTSFPHMEARTIL</sequence>
<evidence type="ECO:0000256" key="1">
    <source>
        <dbReference type="SAM" id="MobiDB-lite"/>
    </source>
</evidence>
<organism evidence="2 3">
    <name type="scientific">Pleurodeles waltl</name>
    <name type="common">Iberian ribbed newt</name>
    <dbReference type="NCBI Taxonomy" id="8319"/>
    <lineage>
        <taxon>Eukaryota</taxon>
        <taxon>Metazoa</taxon>
        <taxon>Chordata</taxon>
        <taxon>Craniata</taxon>
        <taxon>Vertebrata</taxon>
        <taxon>Euteleostomi</taxon>
        <taxon>Amphibia</taxon>
        <taxon>Batrachia</taxon>
        <taxon>Caudata</taxon>
        <taxon>Salamandroidea</taxon>
        <taxon>Salamandridae</taxon>
        <taxon>Pleurodelinae</taxon>
        <taxon>Pleurodeles</taxon>
    </lineage>
</organism>
<protein>
    <submittedName>
        <fullName evidence="2">Uncharacterized protein</fullName>
    </submittedName>
</protein>
<dbReference type="EMBL" id="JANPWB010000010">
    <property type="protein sequence ID" value="KAJ1145192.1"/>
    <property type="molecule type" value="Genomic_DNA"/>
</dbReference>
<name>A0AAV7R043_PLEWA</name>
<dbReference type="Proteomes" id="UP001066276">
    <property type="component" value="Chromosome 6"/>
</dbReference>
<evidence type="ECO:0000313" key="3">
    <source>
        <dbReference type="Proteomes" id="UP001066276"/>
    </source>
</evidence>
<comment type="caution">
    <text evidence="2">The sequence shown here is derived from an EMBL/GenBank/DDBJ whole genome shotgun (WGS) entry which is preliminary data.</text>
</comment>
<feature type="region of interest" description="Disordered" evidence="1">
    <location>
        <begin position="115"/>
        <end position="134"/>
    </location>
</feature>
<dbReference type="AlphaFoldDB" id="A0AAV7R043"/>
<evidence type="ECO:0000313" key="2">
    <source>
        <dbReference type="EMBL" id="KAJ1145192.1"/>
    </source>
</evidence>
<keyword evidence="3" id="KW-1185">Reference proteome</keyword>
<accession>A0AAV7R043</accession>